<dbReference type="GeneID" id="70912080"/>
<evidence type="ECO:0000313" key="8">
    <source>
        <dbReference type="EMBL" id="ANQ12832.1"/>
    </source>
</evidence>
<evidence type="ECO:0000256" key="5">
    <source>
        <dbReference type="ARBA" id="ARBA00023136"/>
    </source>
</evidence>
<name>A0AAN1CVQ1_VIBNA</name>
<keyword evidence="5 6" id="KW-0472">Membrane</keyword>
<dbReference type="GO" id="GO:0005886">
    <property type="term" value="C:plasma membrane"/>
    <property type="evidence" value="ECO:0007669"/>
    <property type="project" value="UniProtKB-SubCell"/>
</dbReference>
<keyword evidence="4 6" id="KW-1133">Transmembrane helix</keyword>
<protein>
    <recommendedName>
        <fullName evidence="7">EamA domain-containing protein</fullName>
    </recommendedName>
</protein>
<keyword evidence="9" id="KW-1185">Reference proteome</keyword>
<dbReference type="KEGG" id="vna:PN96_04685"/>
<dbReference type="PANTHER" id="PTHR42920:SF5">
    <property type="entry name" value="EAMA DOMAIN-CONTAINING PROTEIN"/>
    <property type="match status" value="1"/>
</dbReference>
<dbReference type="RefSeq" id="WP_020334290.1">
    <property type="nucleotide sequence ID" value="NZ_ATFJ01000019.1"/>
</dbReference>
<dbReference type="InterPro" id="IPR000620">
    <property type="entry name" value="EamA_dom"/>
</dbReference>
<feature type="domain" description="EamA" evidence="7">
    <location>
        <begin position="6"/>
        <end position="137"/>
    </location>
</feature>
<dbReference type="AlphaFoldDB" id="A0AAN1CVQ1"/>
<evidence type="ECO:0000256" key="6">
    <source>
        <dbReference type="SAM" id="Phobius"/>
    </source>
</evidence>
<dbReference type="InterPro" id="IPR051258">
    <property type="entry name" value="Diverse_Substrate_Transporter"/>
</dbReference>
<proteinExistence type="predicted"/>
<dbReference type="SUPFAM" id="SSF103481">
    <property type="entry name" value="Multidrug resistance efflux transporter EmrE"/>
    <property type="match status" value="2"/>
</dbReference>
<comment type="subcellular location">
    <subcellularLocation>
        <location evidence="1">Cell membrane</location>
        <topology evidence="1">Multi-pass membrane protein</topology>
    </subcellularLocation>
</comment>
<feature type="transmembrane region" description="Helical" evidence="6">
    <location>
        <begin position="208"/>
        <end position="225"/>
    </location>
</feature>
<dbReference type="Pfam" id="PF00892">
    <property type="entry name" value="EamA"/>
    <property type="match status" value="2"/>
</dbReference>
<feature type="transmembrane region" description="Helical" evidence="6">
    <location>
        <begin position="35"/>
        <end position="53"/>
    </location>
</feature>
<evidence type="ECO:0000259" key="7">
    <source>
        <dbReference type="Pfam" id="PF00892"/>
    </source>
</evidence>
<dbReference type="PANTHER" id="PTHR42920">
    <property type="entry name" value="OS03G0707200 PROTEIN-RELATED"/>
    <property type="match status" value="1"/>
</dbReference>
<feature type="transmembrane region" description="Helical" evidence="6">
    <location>
        <begin position="121"/>
        <end position="143"/>
    </location>
</feature>
<dbReference type="EMBL" id="CP016345">
    <property type="protein sequence ID" value="ANQ12832.1"/>
    <property type="molecule type" value="Genomic_DNA"/>
</dbReference>
<dbReference type="InterPro" id="IPR037185">
    <property type="entry name" value="EmrE-like"/>
</dbReference>
<evidence type="ECO:0000256" key="3">
    <source>
        <dbReference type="ARBA" id="ARBA00022692"/>
    </source>
</evidence>
<feature type="transmembrane region" description="Helical" evidence="6">
    <location>
        <begin position="237"/>
        <end position="257"/>
    </location>
</feature>
<feature type="transmembrane region" description="Helical" evidence="6">
    <location>
        <begin position="263"/>
        <end position="282"/>
    </location>
</feature>
<reference evidence="8 9" key="1">
    <citation type="submission" date="2016-07" db="EMBL/GenBank/DDBJ databases">
        <title>Developing Vibrio natriegens as a novel, fast-growing host for biotechnology.</title>
        <authorList>
            <person name="Weinstock M.T."/>
            <person name="Hesek E.D."/>
            <person name="Wilson C.M."/>
            <person name="Gibson D.G."/>
        </authorList>
    </citation>
    <scope>NUCLEOTIDE SEQUENCE [LARGE SCALE GENOMIC DNA]</scope>
    <source>
        <strain evidence="8 9">ATCC 14048</strain>
    </source>
</reference>
<feature type="transmembrane region" description="Helical" evidence="6">
    <location>
        <begin position="92"/>
        <end position="114"/>
    </location>
</feature>
<sequence>MTSNKKAELYLFSATILAGLGWLFSKQAVAELPPLAFIGFRFVCAAVIIAPFGMKQLVRGDRQQFVTAGWIGLLQGLSLSLWIYAVSVSDELGVGAFIMSLSMLFVPIWGWMLFKQRPTCPFWASLPFVSAGLYFLSLSGSFSMSTGELFFFISAAFVALHFICNSHHSQTIPVLYLTCVQFFTGGLLAILFSACIESWPTSISMSTLGWFAASVIPATCLRFFIQIKGQSGTNATNAALLMTLEPLWTVLISVVWLNEVMSTNKILGIVLILTALMVYRCWDLVRVKVKRLRAF</sequence>
<evidence type="ECO:0000256" key="1">
    <source>
        <dbReference type="ARBA" id="ARBA00004651"/>
    </source>
</evidence>
<feature type="domain" description="EamA" evidence="7">
    <location>
        <begin position="146"/>
        <end position="278"/>
    </location>
</feature>
<accession>A0AAN1CVQ1</accession>
<evidence type="ECO:0000313" key="9">
    <source>
        <dbReference type="Proteomes" id="UP000092741"/>
    </source>
</evidence>
<feature type="transmembrane region" description="Helical" evidence="6">
    <location>
        <begin position="65"/>
        <end position="86"/>
    </location>
</feature>
<organism evidence="8 9">
    <name type="scientific">Vibrio natriegens NBRC 15636 = ATCC 14048 = DSM 759</name>
    <dbReference type="NCBI Taxonomy" id="1219067"/>
    <lineage>
        <taxon>Bacteria</taxon>
        <taxon>Pseudomonadati</taxon>
        <taxon>Pseudomonadota</taxon>
        <taxon>Gammaproteobacteria</taxon>
        <taxon>Vibrionales</taxon>
        <taxon>Vibrionaceae</taxon>
        <taxon>Vibrio</taxon>
    </lineage>
</organism>
<gene>
    <name evidence="8" type="ORF">BA890_08645</name>
</gene>
<keyword evidence="2" id="KW-1003">Cell membrane</keyword>
<feature type="transmembrane region" description="Helical" evidence="6">
    <location>
        <begin position="149"/>
        <end position="167"/>
    </location>
</feature>
<feature type="transmembrane region" description="Helical" evidence="6">
    <location>
        <begin position="174"/>
        <end position="196"/>
    </location>
</feature>
<keyword evidence="3 6" id="KW-0812">Transmembrane</keyword>
<dbReference type="Proteomes" id="UP000092741">
    <property type="component" value="Chromosome 1"/>
</dbReference>
<evidence type="ECO:0000256" key="2">
    <source>
        <dbReference type="ARBA" id="ARBA00022475"/>
    </source>
</evidence>
<evidence type="ECO:0000256" key="4">
    <source>
        <dbReference type="ARBA" id="ARBA00022989"/>
    </source>
</evidence>